<evidence type="ECO:0000313" key="1">
    <source>
        <dbReference type="EMBL" id="KAF3172074.1"/>
    </source>
</evidence>
<dbReference type="Proteomes" id="UP000479691">
    <property type="component" value="Unassembled WGS sequence"/>
</dbReference>
<comment type="caution">
    <text evidence="1">The sequence shown here is derived from an EMBL/GenBank/DDBJ whole genome shotgun (WGS) entry which is preliminary data.</text>
</comment>
<name>A0A7C8PH41_ORBOL</name>
<evidence type="ECO:0000313" key="2">
    <source>
        <dbReference type="Proteomes" id="UP000479691"/>
    </source>
</evidence>
<proteinExistence type="predicted"/>
<dbReference type="EMBL" id="JAABOE010000066">
    <property type="protein sequence ID" value="KAF3172074.1"/>
    <property type="molecule type" value="Genomic_DNA"/>
</dbReference>
<sequence>MAAPDEGVVIASGAVLGDTLLFRATTTLSGVILIGMRAGRVVDMNSDRTRTNAQTYHRTGTMSPVPSPLFHGLYVVNFIYRNTGPNSWDLQGANSYFNDKISSYKCWLDPLTFCGDVPCHG</sequence>
<gene>
    <name evidence="1" type="ORF">TWF788_009517</name>
</gene>
<reference evidence="1 2" key="1">
    <citation type="submission" date="2019-06" db="EMBL/GenBank/DDBJ databases">
        <authorList>
            <person name="Palmer J.M."/>
        </authorList>
    </citation>
    <scope>NUCLEOTIDE SEQUENCE [LARGE SCALE GENOMIC DNA]</scope>
    <source>
        <strain evidence="1 2">TWF788</strain>
    </source>
</reference>
<protein>
    <submittedName>
        <fullName evidence="1">Uncharacterized protein</fullName>
    </submittedName>
</protein>
<dbReference type="AlphaFoldDB" id="A0A7C8PH41"/>
<accession>A0A7C8PH41</accession>
<organism evidence="1 2">
    <name type="scientific">Orbilia oligospora</name>
    <name type="common">Nematode-trapping fungus</name>
    <name type="synonym">Arthrobotrys oligospora</name>
    <dbReference type="NCBI Taxonomy" id="2813651"/>
    <lineage>
        <taxon>Eukaryota</taxon>
        <taxon>Fungi</taxon>
        <taxon>Dikarya</taxon>
        <taxon>Ascomycota</taxon>
        <taxon>Pezizomycotina</taxon>
        <taxon>Orbiliomycetes</taxon>
        <taxon>Orbiliales</taxon>
        <taxon>Orbiliaceae</taxon>
        <taxon>Orbilia</taxon>
    </lineage>
</organism>